<accession>A0A813WAB3</accession>
<dbReference type="AlphaFoldDB" id="A0A813WAB3"/>
<dbReference type="SUPFAM" id="SSF54928">
    <property type="entry name" value="RNA-binding domain, RBD"/>
    <property type="match status" value="1"/>
</dbReference>
<dbReference type="PROSITE" id="PS50102">
    <property type="entry name" value="RRM"/>
    <property type="match status" value="1"/>
</dbReference>
<dbReference type="GO" id="GO:0003729">
    <property type="term" value="F:mRNA binding"/>
    <property type="evidence" value="ECO:0007669"/>
    <property type="project" value="TreeGrafter"/>
</dbReference>
<name>A0A813WAB3_ADIRI</name>
<dbReference type="SMART" id="SM00360">
    <property type="entry name" value="RRM"/>
    <property type="match status" value="1"/>
</dbReference>
<dbReference type="GO" id="GO:0007399">
    <property type="term" value="P:nervous system development"/>
    <property type="evidence" value="ECO:0007669"/>
    <property type="project" value="InterPro"/>
</dbReference>
<evidence type="ECO:0000256" key="4">
    <source>
        <dbReference type="PROSITE-ProRule" id="PRU00176"/>
    </source>
</evidence>
<comment type="caution">
    <text evidence="6">The sequence shown here is derived from an EMBL/GenBank/DDBJ whole genome shotgun (WGS) entry which is preliminary data.</text>
</comment>
<protein>
    <recommendedName>
        <fullName evidence="5">RRM domain-containing protein</fullName>
    </recommendedName>
</protein>
<evidence type="ECO:0000313" key="7">
    <source>
        <dbReference type="EMBL" id="CAF0960070.1"/>
    </source>
</evidence>
<dbReference type="GO" id="GO:0005737">
    <property type="term" value="C:cytoplasm"/>
    <property type="evidence" value="ECO:0007669"/>
    <property type="project" value="TreeGrafter"/>
</dbReference>
<dbReference type="InterPro" id="IPR047131">
    <property type="entry name" value="RBFOX1-like"/>
</dbReference>
<evidence type="ECO:0000256" key="3">
    <source>
        <dbReference type="ARBA" id="ARBA00023242"/>
    </source>
</evidence>
<evidence type="ECO:0000313" key="6">
    <source>
        <dbReference type="EMBL" id="CAF0855015.1"/>
    </source>
</evidence>
<keyword evidence="2 4" id="KW-0694">RNA-binding</keyword>
<keyword evidence="3" id="KW-0539">Nucleus</keyword>
<evidence type="ECO:0000259" key="5">
    <source>
        <dbReference type="PROSITE" id="PS50102"/>
    </source>
</evidence>
<gene>
    <name evidence="7" type="ORF">EDS130_LOCUS12803</name>
    <name evidence="6" type="ORF">XAT740_LOCUS5682</name>
</gene>
<dbReference type="Proteomes" id="UP000663828">
    <property type="component" value="Unassembled WGS sequence"/>
</dbReference>
<dbReference type="EMBL" id="CAJNOJ010000049">
    <property type="protein sequence ID" value="CAF0960070.1"/>
    <property type="molecule type" value="Genomic_DNA"/>
</dbReference>
<feature type="domain" description="RRM" evidence="5">
    <location>
        <begin position="80"/>
        <end position="156"/>
    </location>
</feature>
<dbReference type="InterPro" id="IPR000504">
    <property type="entry name" value="RRM_dom"/>
</dbReference>
<evidence type="ECO:0000313" key="8">
    <source>
        <dbReference type="Proteomes" id="UP000663828"/>
    </source>
</evidence>
<dbReference type="Pfam" id="PF00076">
    <property type="entry name" value="RRM_1"/>
    <property type="match status" value="1"/>
</dbReference>
<proteinExistence type="predicted"/>
<dbReference type="InterPro" id="IPR012677">
    <property type="entry name" value="Nucleotide-bd_a/b_plait_sf"/>
</dbReference>
<dbReference type="GO" id="GO:0000381">
    <property type="term" value="P:regulation of alternative mRNA splicing, via spliceosome"/>
    <property type="evidence" value="ECO:0007669"/>
    <property type="project" value="InterPro"/>
</dbReference>
<evidence type="ECO:0000256" key="2">
    <source>
        <dbReference type="ARBA" id="ARBA00022884"/>
    </source>
</evidence>
<comment type="subcellular location">
    <subcellularLocation>
        <location evidence="1">Nucleus</location>
    </subcellularLocation>
</comment>
<dbReference type="OrthoDB" id="5382468at2759"/>
<dbReference type="InterPro" id="IPR035979">
    <property type="entry name" value="RBD_domain_sf"/>
</dbReference>
<dbReference type="Proteomes" id="UP000663852">
    <property type="component" value="Unassembled WGS sequence"/>
</dbReference>
<reference evidence="6" key="1">
    <citation type="submission" date="2021-02" db="EMBL/GenBank/DDBJ databases">
        <authorList>
            <person name="Nowell W R."/>
        </authorList>
    </citation>
    <scope>NUCLEOTIDE SEQUENCE</scope>
</reference>
<dbReference type="EMBL" id="CAJNOR010000249">
    <property type="protein sequence ID" value="CAF0855015.1"/>
    <property type="molecule type" value="Genomic_DNA"/>
</dbReference>
<sequence length="295" mass="32885">MQSADIDRFSYLEEIPIFRYVFFRLSSPSLKLSSSLSLNIHQAIMQFFHQFNQGSIMSNEDNSNHVIVSRQISLVDDGSLRIHVGNIPFSWSDKHLREQFDIFGPVDDVEVVSNAQGSKGFGFLTFLRRRDGERAMQVKNGTIADGRKITVSLAVAKNHPTSSISTTPPQTPARAAFRCQLSSSLSTNRPLPLLTTSSSLSPDAPTWMPLTPPSSNTWRLSPEPQPNGWVNTSPPLSSSPLSMLFPPLLPPPRIERVSDNENTKTIQWQSTVTERIVSNEKKCCKQCPHCGRSFS</sequence>
<dbReference type="Gene3D" id="3.30.70.330">
    <property type="match status" value="1"/>
</dbReference>
<organism evidence="6 8">
    <name type="scientific">Adineta ricciae</name>
    <name type="common">Rotifer</name>
    <dbReference type="NCBI Taxonomy" id="249248"/>
    <lineage>
        <taxon>Eukaryota</taxon>
        <taxon>Metazoa</taxon>
        <taxon>Spiralia</taxon>
        <taxon>Gnathifera</taxon>
        <taxon>Rotifera</taxon>
        <taxon>Eurotatoria</taxon>
        <taxon>Bdelloidea</taxon>
        <taxon>Adinetida</taxon>
        <taxon>Adinetidae</taxon>
        <taxon>Adineta</taxon>
    </lineage>
</organism>
<dbReference type="GO" id="GO:0005634">
    <property type="term" value="C:nucleus"/>
    <property type="evidence" value="ECO:0007669"/>
    <property type="project" value="UniProtKB-SubCell"/>
</dbReference>
<keyword evidence="8" id="KW-1185">Reference proteome</keyword>
<dbReference type="PANTHER" id="PTHR15597:SF22">
    <property type="entry name" value="RNA-BINDING FOX PROTEIN 1, ISOFORM H"/>
    <property type="match status" value="1"/>
</dbReference>
<dbReference type="PANTHER" id="PTHR15597">
    <property type="entry name" value="ATAXIN 2-BINDING PROTEIN 1-RELATED"/>
    <property type="match status" value="1"/>
</dbReference>
<evidence type="ECO:0000256" key="1">
    <source>
        <dbReference type="ARBA" id="ARBA00004123"/>
    </source>
</evidence>